<dbReference type="OMA" id="ALMYPGT"/>
<dbReference type="RefSeq" id="XP_009013692.1">
    <property type="nucleotide sequence ID" value="XM_009015444.1"/>
</dbReference>
<keyword evidence="5 7" id="KW-0539">Nucleus</keyword>
<dbReference type="CDD" id="cd00086">
    <property type="entry name" value="homeodomain"/>
    <property type="match status" value="1"/>
</dbReference>
<feature type="domain" description="Homeobox" evidence="9">
    <location>
        <begin position="5"/>
        <end position="65"/>
    </location>
</feature>
<dbReference type="InterPro" id="IPR009057">
    <property type="entry name" value="Homeodomain-like_sf"/>
</dbReference>
<dbReference type="GO" id="GO:0003677">
    <property type="term" value="F:DNA binding"/>
    <property type="evidence" value="ECO:0007669"/>
    <property type="project" value="UniProtKB-UniRule"/>
</dbReference>
<reference evidence="10 12" key="2">
    <citation type="journal article" date="2013" name="Nature">
        <title>Insights into bilaterian evolution from three spiralian genomes.</title>
        <authorList>
            <person name="Simakov O."/>
            <person name="Marletaz F."/>
            <person name="Cho S.J."/>
            <person name="Edsinger-Gonzales E."/>
            <person name="Havlak P."/>
            <person name="Hellsten U."/>
            <person name="Kuo D.H."/>
            <person name="Larsson T."/>
            <person name="Lv J."/>
            <person name="Arendt D."/>
            <person name="Savage R."/>
            <person name="Osoegawa K."/>
            <person name="de Jong P."/>
            <person name="Grimwood J."/>
            <person name="Chapman J.A."/>
            <person name="Shapiro H."/>
            <person name="Aerts A."/>
            <person name="Otillar R.P."/>
            <person name="Terry A.Y."/>
            <person name="Boore J.L."/>
            <person name="Grigoriev I.V."/>
            <person name="Lindberg D.R."/>
            <person name="Seaver E.C."/>
            <person name="Weisblat D.A."/>
            <person name="Putnam N.H."/>
            <person name="Rokhsar D.S."/>
        </authorList>
    </citation>
    <scope>NUCLEOTIDE SEQUENCE</scope>
</reference>
<dbReference type="PRINTS" id="PR00031">
    <property type="entry name" value="HTHREPRESSR"/>
</dbReference>
<dbReference type="InterPro" id="IPR017970">
    <property type="entry name" value="Homeobox_CS"/>
</dbReference>
<name>T1EHM6_HELRO</name>
<evidence type="ECO:0000256" key="4">
    <source>
        <dbReference type="ARBA" id="ARBA00023155"/>
    </source>
</evidence>
<dbReference type="OrthoDB" id="6159439at2759"/>
<evidence type="ECO:0000259" key="9">
    <source>
        <dbReference type="PROSITE" id="PS50071"/>
    </source>
</evidence>
<proteinExistence type="inferred from homology"/>
<dbReference type="Pfam" id="PF00046">
    <property type="entry name" value="Homeodomain"/>
    <property type="match status" value="1"/>
</dbReference>
<dbReference type="PROSITE" id="PS50071">
    <property type="entry name" value="HOMEOBOX_2"/>
    <property type="match status" value="1"/>
</dbReference>
<comment type="subcellular location">
    <subcellularLocation>
        <location evidence="1 7 8">Nucleus</location>
    </subcellularLocation>
</comment>
<protein>
    <recommendedName>
        <fullName evidence="9">Homeobox domain-containing protein</fullName>
    </recommendedName>
</protein>
<dbReference type="CTD" id="20196076"/>
<dbReference type="KEGG" id="hro:HELRODRAFT_128318"/>
<comment type="similarity">
    <text evidence="6">Belongs to the Msh homeobox family.</text>
</comment>
<dbReference type="eggNOG" id="KOG0492">
    <property type="taxonomic scope" value="Eukaryota"/>
</dbReference>
<dbReference type="PRINTS" id="PR00024">
    <property type="entry name" value="HOMEOBOX"/>
</dbReference>
<evidence type="ECO:0000256" key="6">
    <source>
        <dbReference type="ARBA" id="ARBA00038425"/>
    </source>
</evidence>
<dbReference type="SUPFAM" id="SSF46689">
    <property type="entry name" value="Homeodomain-like"/>
    <property type="match status" value="1"/>
</dbReference>
<evidence type="ECO:0000256" key="3">
    <source>
        <dbReference type="ARBA" id="ARBA00023125"/>
    </source>
</evidence>
<keyword evidence="3 7" id="KW-0238">DNA-binding</keyword>
<evidence type="ECO:0000313" key="10">
    <source>
        <dbReference type="EMBL" id="ESO07903.1"/>
    </source>
</evidence>
<dbReference type="PROSITE" id="PS00027">
    <property type="entry name" value="HOMEOBOX_1"/>
    <property type="match status" value="1"/>
</dbReference>
<accession>T1EHM6</accession>
<dbReference type="EMBL" id="AMQM01003319">
    <property type="status" value="NOT_ANNOTATED_CDS"/>
    <property type="molecule type" value="Genomic_DNA"/>
</dbReference>
<keyword evidence="2" id="KW-0217">Developmental protein</keyword>
<dbReference type="GeneID" id="20196076"/>
<evidence type="ECO:0000256" key="5">
    <source>
        <dbReference type="ARBA" id="ARBA00023242"/>
    </source>
</evidence>
<dbReference type="Proteomes" id="UP000015101">
    <property type="component" value="Unassembled WGS sequence"/>
</dbReference>
<dbReference type="EnsemblMetazoa" id="HelroT128318">
    <property type="protein sequence ID" value="HelroP128318"/>
    <property type="gene ID" value="HelroG128318"/>
</dbReference>
<dbReference type="PANTHER" id="PTHR24338">
    <property type="entry name" value="HOMEOBOX PROTEIN MSX"/>
    <property type="match status" value="1"/>
</dbReference>
<dbReference type="InterPro" id="IPR050674">
    <property type="entry name" value="Msh_Homeobox_Regulators"/>
</dbReference>
<organism evidence="11 12">
    <name type="scientific">Helobdella robusta</name>
    <name type="common">Californian leech</name>
    <dbReference type="NCBI Taxonomy" id="6412"/>
    <lineage>
        <taxon>Eukaryota</taxon>
        <taxon>Metazoa</taxon>
        <taxon>Spiralia</taxon>
        <taxon>Lophotrochozoa</taxon>
        <taxon>Annelida</taxon>
        <taxon>Clitellata</taxon>
        <taxon>Hirudinea</taxon>
        <taxon>Rhynchobdellida</taxon>
        <taxon>Glossiphoniidae</taxon>
        <taxon>Helobdella</taxon>
    </lineage>
</organism>
<keyword evidence="12" id="KW-1185">Reference proteome</keyword>
<evidence type="ECO:0000256" key="2">
    <source>
        <dbReference type="ARBA" id="ARBA00022473"/>
    </source>
</evidence>
<dbReference type="AlphaFoldDB" id="T1EHM6"/>
<sequence length="70" mass="8612">LKRHKPNRKPRTSYSVKQLLLLENKYKRRQYLNANERLEFAISLGLDENQVKIWFQNRRAKSKRLQEEEI</sequence>
<dbReference type="GO" id="GO:0005634">
    <property type="term" value="C:nucleus"/>
    <property type="evidence" value="ECO:0007669"/>
    <property type="project" value="UniProtKB-SubCell"/>
</dbReference>
<keyword evidence="4 7" id="KW-0371">Homeobox</keyword>
<dbReference type="InterPro" id="IPR000047">
    <property type="entry name" value="HTH_motif"/>
</dbReference>
<evidence type="ECO:0000256" key="7">
    <source>
        <dbReference type="PROSITE-ProRule" id="PRU00108"/>
    </source>
</evidence>
<dbReference type="InterPro" id="IPR020479">
    <property type="entry name" value="HD_metazoa"/>
</dbReference>
<dbReference type="STRING" id="6412.T1EHM6"/>
<dbReference type="PANTHER" id="PTHR24338:SF0">
    <property type="entry name" value="MUSCLE SEGMENTATION HOMEOBOX"/>
    <property type="match status" value="1"/>
</dbReference>
<dbReference type="SMART" id="SM00389">
    <property type="entry name" value="HOX"/>
    <property type="match status" value="1"/>
</dbReference>
<dbReference type="InParanoid" id="T1EHM6"/>
<dbReference type="Gene3D" id="1.10.10.60">
    <property type="entry name" value="Homeodomain-like"/>
    <property type="match status" value="1"/>
</dbReference>
<evidence type="ECO:0000256" key="1">
    <source>
        <dbReference type="ARBA" id="ARBA00004123"/>
    </source>
</evidence>
<evidence type="ECO:0000256" key="8">
    <source>
        <dbReference type="RuleBase" id="RU000682"/>
    </source>
</evidence>
<dbReference type="InterPro" id="IPR001356">
    <property type="entry name" value="HD"/>
</dbReference>
<evidence type="ECO:0000313" key="11">
    <source>
        <dbReference type="EnsemblMetazoa" id="HelroP128318"/>
    </source>
</evidence>
<evidence type="ECO:0000313" key="12">
    <source>
        <dbReference type="Proteomes" id="UP000015101"/>
    </source>
</evidence>
<dbReference type="EMBL" id="KB096134">
    <property type="protein sequence ID" value="ESO07903.1"/>
    <property type="molecule type" value="Genomic_DNA"/>
</dbReference>
<dbReference type="GO" id="GO:0000981">
    <property type="term" value="F:DNA-binding transcription factor activity, RNA polymerase II-specific"/>
    <property type="evidence" value="ECO:0007669"/>
    <property type="project" value="InterPro"/>
</dbReference>
<dbReference type="HOGENOM" id="CLU_049543_10_0_1"/>
<gene>
    <name evidence="11" type="primary">20196076</name>
    <name evidence="10" type="ORF">HELRODRAFT_128318</name>
</gene>
<feature type="DNA-binding region" description="Homeobox" evidence="7">
    <location>
        <begin position="7"/>
        <end position="66"/>
    </location>
</feature>
<reference evidence="12" key="1">
    <citation type="submission" date="2012-12" db="EMBL/GenBank/DDBJ databases">
        <authorList>
            <person name="Hellsten U."/>
            <person name="Grimwood J."/>
            <person name="Chapman J.A."/>
            <person name="Shapiro H."/>
            <person name="Aerts A."/>
            <person name="Otillar R.P."/>
            <person name="Terry A.Y."/>
            <person name="Boore J.L."/>
            <person name="Simakov O."/>
            <person name="Marletaz F."/>
            <person name="Cho S.-J."/>
            <person name="Edsinger-Gonzales E."/>
            <person name="Havlak P."/>
            <person name="Kuo D.-H."/>
            <person name="Larsson T."/>
            <person name="Lv J."/>
            <person name="Arendt D."/>
            <person name="Savage R."/>
            <person name="Osoegawa K."/>
            <person name="de Jong P."/>
            <person name="Lindberg D.R."/>
            <person name="Seaver E.C."/>
            <person name="Weisblat D.A."/>
            <person name="Putnam N.H."/>
            <person name="Grigoriev I.V."/>
            <person name="Rokhsar D.S."/>
        </authorList>
    </citation>
    <scope>NUCLEOTIDE SEQUENCE</scope>
</reference>
<reference evidence="11" key="3">
    <citation type="submission" date="2015-06" db="UniProtKB">
        <authorList>
            <consortium name="EnsemblMetazoa"/>
        </authorList>
    </citation>
    <scope>IDENTIFICATION</scope>
</reference>